<name>A0AAQ3L9T8_9BACT</name>
<proteinExistence type="predicted"/>
<keyword evidence="2" id="KW-1185">Reference proteome</keyword>
<dbReference type="Proteomes" id="UP001304300">
    <property type="component" value="Chromosome"/>
</dbReference>
<accession>A0AAQ3L9T8</accession>
<sequence length="218" mass="24742">MAQTADQSNNIHLTYSAIAWDKPIHGKLFIQKDGEYTPLNLNASNRTTKRYYTGPNPLIFYGKSSNPDGTTQFKPIAEATIPKGVKQALLIFMDEPEETSSTGNQYKVITLDDSESVFPRNSYRFMNWTGEKVAGKLGDRVFSLTPRSTETVMAKESERNLLPFQLVELKDNTHSRIYSKTWHFQPNTRKLVILMPPQEGKMEKITTKIISDYISPAS</sequence>
<dbReference type="EMBL" id="CP136920">
    <property type="protein sequence ID" value="WOO41486.1"/>
    <property type="molecule type" value="Genomic_DNA"/>
</dbReference>
<dbReference type="KEGG" id="puo:RZN69_00195"/>
<organism evidence="1 2">
    <name type="scientific">Rubellicoccus peritrichatus</name>
    <dbReference type="NCBI Taxonomy" id="3080537"/>
    <lineage>
        <taxon>Bacteria</taxon>
        <taxon>Pseudomonadati</taxon>
        <taxon>Verrucomicrobiota</taxon>
        <taxon>Opitutia</taxon>
        <taxon>Puniceicoccales</taxon>
        <taxon>Cerasicoccaceae</taxon>
        <taxon>Rubellicoccus</taxon>
    </lineage>
</organism>
<dbReference type="AlphaFoldDB" id="A0AAQ3L9T8"/>
<dbReference type="RefSeq" id="WP_317833970.1">
    <property type="nucleotide sequence ID" value="NZ_CP136920.1"/>
</dbReference>
<evidence type="ECO:0000313" key="2">
    <source>
        <dbReference type="Proteomes" id="UP001304300"/>
    </source>
</evidence>
<protein>
    <submittedName>
        <fullName evidence="1">Uncharacterized protein</fullName>
    </submittedName>
</protein>
<gene>
    <name evidence="1" type="ORF">RZN69_00195</name>
</gene>
<reference evidence="1 2" key="1">
    <citation type="submission" date="2023-10" db="EMBL/GenBank/DDBJ databases">
        <title>Rubellicoccus peritrichatus gen. nov., sp. nov., isolated from an algae of coral reef tank.</title>
        <authorList>
            <person name="Luo J."/>
        </authorList>
    </citation>
    <scope>NUCLEOTIDE SEQUENCE [LARGE SCALE GENOMIC DNA]</scope>
    <source>
        <strain evidence="1 2">CR14</strain>
    </source>
</reference>
<evidence type="ECO:0000313" key="1">
    <source>
        <dbReference type="EMBL" id="WOO41486.1"/>
    </source>
</evidence>